<feature type="transmembrane region" description="Helical" evidence="6">
    <location>
        <begin position="67"/>
        <end position="86"/>
    </location>
</feature>
<dbReference type="AlphaFoldDB" id="A0A2J6QYN1"/>
<dbReference type="PANTHER" id="PTHR23519:SF2">
    <property type="entry name" value="AUTOPHAGY-RELATED PROTEIN 22"/>
    <property type="match status" value="1"/>
</dbReference>
<evidence type="ECO:0000256" key="1">
    <source>
        <dbReference type="ARBA" id="ARBA00004127"/>
    </source>
</evidence>
<dbReference type="GO" id="GO:0032974">
    <property type="term" value="P:amino acid transmembrane export from vacuole"/>
    <property type="evidence" value="ECO:0007669"/>
    <property type="project" value="TreeGrafter"/>
</dbReference>
<keyword evidence="6" id="KW-0029">Amino-acid transport</keyword>
<feature type="transmembrane region" description="Helical" evidence="6">
    <location>
        <begin position="207"/>
        <end position="228"/>
    </location>
</feature>
<dbReference type="STRING" id="1149755.A0A2J6QYN1"/>
<feature type="transmembrane region" description="Helical" evidence="6">
    <location>
        <begin position="12"/>
        <end position="31"/>
    </location>
</feature>
<feature type="non-terminal residue" evidence="7">
    <location>
        <position position="1"/>
    </location>
</feature>
<keyword evidence="2 6" id="KW-0813">Transport</keyword>
<dbReference type="OrthoDB" id="42657at2759"/>
<dbReference type="Pfam" id="PF11700">
    <property type="entry name" value="ATG22"/>
    <property type="match status" value="1"/>
</dbReference>
<evidence type="ECO:0000256" key="2">
    <source>
        <dbReference type="ARBA" id="ARBA00022448"/>
    </source>
</evidence>
<dbReference type="GO" id="GO:0005774">
    <property type="term" value="C:vacuolar membrane"/>
    <property type="evidence" value="ECO:0007669"/>
    <property type="project" value="UniProtKB-SubCell"/>
</dbReference>
<keyword evidence="4 6" id="KW-1133">Transmembrane helix</keyword>
<feature type="transmembrane region" description="Helical" evidence="6">
    <location>
        <begin position="98"/>
        <end position="117"/>
    </location>
</feature>
<dbReference type="InterPro" id="IPR050495">
    <property type="entry name" value="ATG22/LtaA_families"/>
</dbReference>
<keyword evidence="5 6" id="KW-0472">Membrane</keyword>
<comment type="caution">
    <text evidence="6">Lacks conserved residue(s) required for the propagation of feature annotation.</text>
</comment>
<name>A0A2J6QYN1_HYAVF</name>
<gene>
    <name evidence="7" type="ORF">L207DRAFT_393539</name>
</gene>
<evidence type="ECO:0000256" key="3">
    <source>
        <dbReference type="ARBA" id="ARBA00022692"/>
    </source>
</evidence>
<keyword evidence="3 6" id="KW-0812">Transmembrane</keyword>
<evidence type="ECO:0000313" key="8">
    <source>
        <dbReference type="Proteomes" id="UP000235786"/>
    </source>
</evidence>
<feature type="non-terminal residue" evidence="7">
    <location>
        <position position="268"/>
    </location>
</feature>
<evidence type="ECO:0000256" key="4">
    <source>
        <dbReference type="ARBA" id="ARBA00022989"/>
    </source>
</evidence>
<dbReference type="InterPro" id="IPR024671">
    <property type="entry name" value="Atg22-like"/>
</dbReference>
<comment type="similarity">
    <text evidence="6">Belongs to the ATG22 family.</text>
</comment>
<feature type="transmembrane region" description="Helical" evidence="6">
    <location>
        <begin position="129"/>
        <end position="150"/>
    </location>
</feature>
<evidence type="ECO:0000313" key="7">
    <source>
        <dbReference type="EMBL" id="PMD31375.1"/>
    </source>
</evidence>
<dbReference type="EMBL" id="KZ613963">
    <property type="protein sequence ID" value="PMD31375.1"/>
    <property type="molecule type" value="Genomic_DNA"/>
</dbReference>
<proteinExistence type="inferred from homology"/>
<sequence>WWKQDTALNTYIFGLFLVGLPFTIFGTYVVYQLQVVGYLIGTDSDGQPCVDYCLVPFGSQKLDLNSVLLYLNALGFGLGGALSLLISAYADFWKNKSVLVALLVICYGAVCIPVYWLKDTSLAAFNALMALYVVYAVVTYIITVVFNMFIPHCMRTAGQEQSINTSTSEQTFSEETKTPNIEANTLGDLTSAPPPSTPRKYGFKMSIWGTISTALGGILALVVVMILYQTLPTASSQSAGLLVTTVIGFITIAGSAVTYLGLPAIPAK</sequence>
<reference evidence="7 8" key="1">
    <citation type="submission" date="2016-04" db="EMBL/GenBank/DDBJ databases">
        <title>A degradative enzymes factory behind the ericoid mycorrhizal symbiosis.</title>
        <authorList>
            <consortium name="DOE Joint Genome Institute"/>
            <person name="Martino E."/>
            <person name="Morin E."/>
            <person name="Grelet G."/>
            <person name="Kuo A."/>
            <person name="Kohler A."/>
            <person name="Daghino S."/>
            <person name="Barry K."/>
            <person name="Choi C."/>
            <person name="Cichocki N."/>
            <person name="Clum A."/>
            <person name="Copeland A."/>
            <person name="Hainaut M."/>
            <person name="Haridas S."/>
            <person name="Labutti K."/>
            <person name="Lindquist E."/>
            <person name="Lipzen A."/>
            <person name="Khouja H.-R."/>
            <person name="Murat C."/>
            <person name="Ohm R."/>
            <person name="Olson A."/>
            <person name="Spatafora J."/>
            <person name="Veneault-Fourrey C."/>
            <person name="Henrissat B."/>
            <person name="Grigoriev I."/>
            <person name="Martin F."/>
            <person name="Perotto S."/>
        </authorList>
    </citation>
    <scope>NUCLEOTIDE SEQUENCE [LARGE SCALE GENOMIC DNA]</scope>
    <source>
        <strain evidence="7 8">F</strain>
    </source>
</reference>
<keyword evidence="8" id="KW-1185">Reference proteome</keyword>
<evidence type="ECO:0000256" key="6">
    <source>
        <dbReference type="RuleBase" id="RU363073"/>
    </source>
</evidence>
<dbReference type="PANTHER" id="PTHR23519">
    <property type="entry name" value="AUTOPHAGY-RELATED PROTEIN 22"/>
    <property type="match status" value="1"/>
</dbReference>
<protein>
    <recommendedName>
        <fullName evidence="6">Autophagy-related protein</fullName>
    </recommendedName>
</protein>
<accession>A0A2J6QYN1</accession>
<dbReference type="Proteomes" id="UP000235786">
    <property type="component" value="Unassembled WGS sequence"/>
</dbReference>
<evidence type="ECO:0000256" key="5">
    <source>
        <dbReference type="ARBA" id="ARBA00023136"/>
    </source>
</evidence>
<dbReference type="GO" id="GO:0012505">
    <property type="term" value="C:endomembrane system"/>
    <property type="evidence" value="ECO:0007669"/>
    <property type="project" value="UniProtKB-SubCell"/>
</dbReference>
<keyword evidence="6" id="KW-0072">Autophagy</keyword>
<comment type="function">
    <text evidence="6">Vacuolar effluxer which mediate the efflux of amino acids resulting from autophagic degradation. The release of autophagic amino acids allows the maintenance of protein synthesis and viability during nitrogen starvation.</text>
</comment>
<keyword evidence="6" id="KW-0926">Vacuole</keyword>
<organism evidence="7 8">
    <name type="scientific">Hyaloscypha variabilis (strain UAMH 11265 / GT02V1 / F)</name>
    <name type="common">Meliniomyces variabilis</name>
    <dbReference type="NCBI Taxonomy" id="1149755"/>
    <lineage>
        <taxon>Eukaryota</taxon>
        <taxon>Fungi</taxon>
        <taxon>Dikarya</taxon>
        <taxon>Ascomycota</taxon>
        <taxon>Pezizomycotina</taxon>
        <taxon>Leotiomycetes</taxon>
        <taxon>Helotiales</taxon>
        <taxon>Hyaloscyphaceae</taxon>
        <taxon>Hyaloscypha</taxon>
        <taxon>Hyaloscypha variabilis</taxon>
    </lineage>
</organism>
<dbReference type="GO" id="GO:0006914">
    <property type="term" value="P:autophagy"/>
    <property type="evidence" value="ECO:0007669"/>
    <property type="project" value="UniProtKB-KW"/>
</dbReference>
<feature type="transmembrane region" description="Helical" evidence="6">
    <location>
        <begin position="240"/>
        <end position="262"/>
    </location>
</feature>
<comment type="subcellular location">
    <subcellularLocation>
        <location evidence="1">Endomembrane system</location>
        <topology evidence="1">Multi-pass membrane protein</topology>
    </subcellularLocation>
    <subcellularLocation>
        <location evidence="6">Vacuole membrane</location>
        <topology evidence="6">Multi-pass membrane protein</topology>
    </subcellularLocation>
</comment>